<keyword evidence="1" id="KW-0472">Membrane</keyword>
<protein>
    <submittedName>
        <fullName evidence="2">Uncharacterized protein</fullName>
    </submittedName>
</protein>
<accession>A0A1G5FT50</accession>
<organism evidence="2 3">
    <name type="scientific">Butyrivibrio hungatei</name>
    <dbReference type="NCBI Taxonomy" id="185008"/>
    <lineage>
        <taxon>Bacteria</taxon>
        <taxon>Bacillati</taxon>
        <taxon>Bacillota</taxon>
        <taxon>Clostridia</taxon>
        <taxon>Lachnospirales</taxon>
        <taxon>Lachnospiraceae</taxon>
        <taxon>Butyrivibrio</taxon>
    </lineage>
</organism>
<keyword evidence="1" id="KW-1133">Transmembrane helix</keyword>
<dbReference type="Pfam" id="PF19601">
    <property type="entry name" value="DUF6106"/>
    <property type="match status" value="1"/>
</dbReference>
<dbReference type="EMBL" id="FMUR01000016">
    <property type="protein sequence ID" value="SCY42433.1"/>
    <property type="molecule type" value="Genomic_DNA"/>
</dbReference>
<feature type="transmembrane region" description="Helical" evidence="1">
    <location>
        <begin position="44"/>
        <end position="62"/>
    </location>
</feature>
<sequence>MIGNDNSYVECLVASKASPLVVILKYVSFGLAIFFLLSTLLLNANIICLLLFIAAVAGYYFARQNADIEYEYQYCDKEISIDKILNKSSRKHIGTYEVEKIAVMAPSGSYHLSDYKNQTFKTLDFSAKNKNAQPDPTYTFYYDGKEKIVFEPNSEMVAAIKAVAPRKVFTD</sequence>
<dbReference type="RefSeq" id="WP_083334608.1">
    <property type="nucleotide sequence ID" value="NZ_FMUR01000016.1"/>
</dbReference>
<dbReference type="InterPro" id="IPR046088">
    <property type="entry name" value="DUF6106"/>
</dbReference>
<dbReference type="OrthoDB" id="2062630at2"/>
<evidence type="ECO:0000256" key="1">
    <source>
        <dbReference type="SAM" id="Phobius"/>
    </source>
</evidence>
<keyword evidence="1" id="KW-0812">Transmembrane</keyword>
<proteinExistence type="predicted"/>
<evidence type="ECO:0000313" key="3">
    <source>
        <dbReference type="Proteomes" id="UP000183047"/>
    </source>
</evidence>
<dbReference type="AlphaFoldDB" id="A0A1G5FT50"/>
<keyword evidence="3" id="KW-1185">Reference proteome</keyword>
<name>A0A1G5FT50_9FIRM</name>
<reference evidence="3" key="1">
    <citation type="submission" date="2016-10" db="EMBL/GenBank/DDBJ databases">
        <authorList>
            <person name="Varghese N."/>
            <person name="Submissions S."/>
        </authorList>
    </citation>
    <scope>NUCLEOTIDE SEQUENCE [LARGE SCALE GENOMIC DNA]</scope>
    <source>
        <strain evidence="3">XBD2006</strain>
    </source>
</reference>
<evidence type="ECO:0000313" key="2">
    <source>
        <dbReference type="EMBL" id="SCY42433.1"/>
    </source>
</evidence>
<gene>
    <name evidence="2" type="ORF">SAMN02910451_02553</name>
</gene>
<dbReference type="Proteomes" id="UP000183047">
    <property type="component" value="Unassembled WGS sequence"/>
</dbReference>
<feature type="transmembrane region" description="Helical" evidence="1">
    <location>
        <begin position="20"/>
        <end position="37"/>
    </location>
</feature>